<dbReference type="GO" id="GO:0045053">
    <property type="term" value="P:protein retention in Golgi apparatus"/>
    <property type="evidence" value="ECO:0007669"/>
    <property type="project" value="TreeGrafter"/>
</dbReference>
<protein>
    <submittedName>
        <fullName evidence="6">Chorein_N domain-containing protein</fullName>
    </submittedName>
</protein>
<dbReference type="PANTHER" id="PTHR16166">
    <property type="entry name" value="VACUOLAR PROTEIN SORTING-ASSOCIATED PROTEIN VPS13"/>
    <property type="match status" value="1"/>
</dbReference>
<organism evidence="6">
    <name type="scientific">Schistocephalus solidus</name>
    <name type="common">Tapeworm</name>
    <dbReference type="NCBI Taxonomy" id="70667"/>
    <lineage>
        <taxon>Eukaryota</taxon>
        <taxon>Metazoa</taxon>
        <taxon>Spiralia</taxon>
        <taxon>Lophotrochozoa</taxon>
        <taxon>Platyhelminthes</taxon>
        <taxon>Cestoda</taxon>
        <taxon>Eucestoda</taxon>
        <taxon>Diphyllobothriidea</taxon>
        <taxon>Diphyllobothriidae</taxon>
        <taxon>Schistocephalus</taxon>
    </lineage>
</organism>
<feature type="coiled-coil region" evidence="3">
    <location>
        <begin position="161"/>
        <end position="195"/>
    </location>
</feature>
<evidence type="ECO:0000256" key="3">
    <source>
        <dbReference type="SAM" id="Coils"/>
    </source>
</evidence>
<feature type="compositionally biased region" description="Polar residues" evidence="4">
    <location>
        <begin position="486"/>
        <end position="497"/>
    </location>
</feature>
<dbReference type="AlphaFoldDB" id="A0A183TKS5"/>
<name>A0A183TKS5_SCHSO</name>
<dbReference type="InterPro" id="IPR026854">
    <property type="entry name" value="VPS13_N"/>
</dbReference>
<evidence type="ECO:0000313" key="6">
    <source>
        <dbReference type="WBParaSite" id="SSLN_0001772201-mRNA-1"/>
    </source>
</evidence>
<sequence>LLKMVFESLVADLLNRFLGNYLEKLNASQLSLGLLSGNVVLENVAVRTTAFDDFSLPVRVLQGHIGRLNNLLYLSGRLTLKIPFKNLYTEPVIAELDGLHILAVPNSVPDDVPDSFLEKLAAQIIKNVQVKVENIHIRYEDKVSVPGLEFSAGLTLKKLAFQLYEDELDILNLTLARQKAEVKSAKRKAEEAKKSGGWFSGWFSRGSDSSQIEQTGGASGEGGQIIQRVQMEMTAEEKAKLYSAIDYSEDTSRTNFPVDYISAIINFSLHGLSVTLNNTELSDPRIIRFQLEGLTAKILQRSGDHAFDFSLRLGTLEALGARKADTGALPVLISSDSSVSVSGSRDGLQASLLTVEYSKNPLDRKADERIRVVADPLELIYDADTINRIVDFFKSPADLRLEEISSSVLPSIDEVKAMTTTGLRYMASQRTYTDVVIDVRPSCFILPELGVYKEKCRLILVDLGSVSLQSAPAELALPRSDEQDDSQGQPSTLSGRAQSDERYKQLLQVDYEQLKEQAYDRFEVELSSMQIILVQ</sequence>
<accession>A0A183TKS5</accession>
<dbReference type="PANTHER" id="PTHR16166:SF93">
    <property type="entry name" value="INTERMEMBRANE LIPID TRANSFER PROTEIN VPS13"/>
    <property type="match status" value="1"/>
</dbReference>
<feature type="domain" description="Chorein N-terminal" evidence="5">
    <location>
        <begin position="165"/>
        <end position="533"/>
    </location>
</feature>
<evidence type="ECO:0000259" key="5">
    <source>
        <dbReference type="Pfam" id="PF12624"/>
    </source>
</evidence>
<keyword evidence="3" id="KW-0175">Coiled coil</keyword>
<evidence type="ECO:0000256" key="1">
    <source>
        <dbReference type="ARBA" id="ARBA00006545"/>
    </source>
</evidence>
<dbReference type="GO" id="GO:0006623">
    <property type="term" value="P:protein targeting to vacuole"/>
    <property type="evidence" value="ECO:0007669"/>
    <property type="project" value="TreeGrafter"/>
</dbReference>
<proteinExistence type="inferred from homology"/>
<keyword evidence="2" id="KW-0813">Transport</keyword>
<feature type="region of interest" description="Disordered" evidence="4">
    <location>
        <begin position="476"/>
        <end position="500"/>
    </location>
</feature>
<dbReference type="InterPro" id="IPR026847">
    <property type="entry name" value="VPS13"/>
</dbReference>
<dbReference type="WBParaSite" id="SSLN_0001772201-mRNA-1">
    <property type="protein sequence ID" value="SSLN_0001772201-mRNA-1"/>
    <property type="gene ID" value="SSLN_0001772201"/>
</dbReference>
<comment type="similarity">
    <text evidence="1">Belongs to the VPS13 family.</text>
</comment>
<evidence type="ECO:0000256" key="2">
    <source>
        <dbReference type="ARBA" id="ARBA00022448"/>
    </source>
</evidence>
<dbReference type="Pfam" id="PF12624">
    <property type="entry name" value="VPS13_N"/>
    <property type="match status" value="2"/>
</dbReference>
<feature type="domain" description="Chorein N-terminal" evidence="5">
    <location>
        <begin position="5"/>
        <end position="107"/>
    </location>
</feature>
<evidence type="ECO:0000256" key="4">
    <source>
        <dbReference type="SAM" id="MobiDB-lite"/>
    </source>
</evidence>
<reference evidence="6" key="1">
    <citation type="submission" date="2016-06" db="UniProtKB">
        <authorList>
            <consortium name="WormBaseParasite"/>
        </authorList>
    </citation>
    <scope>IDENTIFICATION</scope>
</reference>